<sequence length="439" mass="48137">MAAPTECNAETPPLSALSAASAVTVLANPNRKVFTGKSGPRTTSQVPTEISQDPELLEALRCLPSNYNFEVAKTIWRIRQLQARRVALQFPEGLLIFAFPIADILEKFTDCDDVVILGDVTYGACCIDDFTARALGADLMVHYGHSCLIPVDQMNGLKMLYIFVDIKIDVLHLIDTVELNWTTETSLALVSTIQFVATIQAVATELRAAGYVAKVPQIRPLSPGEILGCTAPKVDDVDLVIYVGDGRFHLEAIMIANPTLKAYRYNPYDKTLTEETYDHAQMLRVRRTTIQKASTAGTFGVIVGTLGRQGNPKVADGLRKSISSKGPCNDRGNDGPERNVVSVLLSEVFPKKLSLFADVDAWVQTSCPRLSIDWGLAFEKPVLTPYEANVALRSVAWQDRYPMDYYARDSLGPWTPNHKPPVAEVPQKKCPDCSCGTSG</sequence>
<keyword evidence="2" id="KW-1185">Reference proteome</keyword>
<dbReference type="EMBL" id="JABSTQ010006569">
    <property type="protein sequence ID" value="KAG0437049.1"/>
    <property type="molecule type" value="Genomic_DNA"/>
</dbReference>
<comment type="caution">
    <text evidence="1">The sequence shown here is derived from an EMBL/GenBank/DDBJ whole genome shotgun (WGS) entry which is preliminary data.</text>
</comment>
<gene>
    <name evidence="1" type="ORF">HPB47_017623</name>
</gene>
<reference evidence="1 2" key="1">
    <citation type="journal article" date="2020" name="Cell">
        <title>Large-Scale Comparative Analyses of Tick Genomes Elucidate Their Genetic Diversity and Vector Capacities.</title>
        <authorList>
            <consortium name="Tick Genome and Microbiome Consortium (TIGMIC)"/>
            <person name="Jia N."/>
            <person name="Wang J."/>
            <person name="Shi W."/>
            <person name="Du L."/>
            <person name="Sun Y."/>
            <person name="Zhan W."/>
            <person name="Jiang J.F."/>
            <person name="Wang Q."/>
            <person name="Zhang B."/>
            <person name="Ji P."/>
            <person name="Bell-Sakyi L."/>
            <person name="Cui X.M."/>
            <person name="Yuan T.T."/>
            <person name="Jiang B.G."/>
            <person name="Yang W.F."/>
            <person name="Lam T.T."/>
            <person name="Chang Q.C."/>
            <person name="Ding S.J."/>
            <person name="Wang X.J."/>
            <person name="Zhu J.G."/>
            <person name="Ruan X.D."/>
            <person name="Zhao L."/>
            <person name="Wei J.T."/>
            <person name="Ye R.Z."/>
            <person name="Que T.C."/>
            <person name="Du C.H."/>
            <person name="Zhou Y.H."/>
            <person name="Cheng J.X."/>
            <person name="Dai P.F."/>
            <person name="Guo W.B."/>
            <person name="Han X.H."/>
            <person name="Huang E.J."/>
            <person name="Li L.F."/>
            <person name="Wei W."/>
            <person name="Gao Y.C."/>
            <person name="Liu J.Z."/>
            <person name="Shao H.Z."/>
            <person name="Wang X."/>
            <person name="Wang C.C."/>
            <person name="Yang T.C."/>
            <person name="Huo Q.B."/>
            <person name="Li W."/>
            <person name="Chen H.Y."/>
            <person name="Chen S.E."/>
            <person name="Zhou L.G."/>
            <person name="Ni X.B."/>
            <person name="Tian J.H."/>
            <person name="Sheng Y."/>
            <person name="Liu T."/>
            <person name="Pan Y.S."/>
            <person name="Xia L.Y."/>
            <person name="Li J."/>
            <person name="Zhao F."/>
            <person name="Cao W.C."/>
        </authorList>
    </citation>
    <scope>NUCLEOTIDE SEQUENCE [LARGE SCALE GENOMIC DNA]</scope>
    <source>
        <strain evidence="1">Iper-2018</strain>
    </source>
</reference>
<accession>A0AC60QQ49</accession>
<dbReference type="Proteomes" id="UP000805193">
    <property type="component" value="Unassembled WGS sequence"/>
</dbReference>
<evidence type="ECO:0000313" key="2">
    <source>
        <dbReference type="Proteomes" id="UP000805193"/>
    </source>
</evidence>
<name>A0AC60QQ49_IXOPE</name>
<organism evidence="1 2">
    <name type="scientific">Ixodes persulcatus</name>
    <name type="common">Taiga tick</name>
    <dbReference type="NCBI Taxonomy" id="34615"/>
    <lineage>
        <taxon>Eukaryota</taxon>
        <taxon>Metazoa</taxon>
        <taxon>Ecdysozoa</taxon>
        <taxon>Arthropoda</taxon>
        <taxon>Chelicerata</taxon>
        <taxon>Arachnida</taxon>
        <taxon>Acari</taxon>
        <taxon>Parasitiformes</taxon>
        <taxon>Ixodida</taxon>
        <taxon>Ixodoidea</taxon>
        <taxon>Ixodidae</taxon>
        <taxon>Ixodinae</taxon>
        <taxon>Ixodes</taxon>
    </lineage>
</organism>
<evidence type="ECO:0000313" key="1">
    <source>
        <dbReference type="EMBL" id="KAG0437049.1"/>
    </source>
</evidence>
<proteinExistence type="predicted"/>
<protein>
    <submittedName>
        <fullName evidence="1">Uncharacterized protein</fullName>
    </submittedName>
</protein>